<gene>
    <name evidence="2" type="ORF">CEP50_09735</name>
</gene>
<dbReference type="STRING" id="1050202.GCA_000384035_03236"/>
<feature type="compositionally biased region" description="Pro residues" evidence="1">
    <location>
        <begin position="154"/>
        <end position="168"/>
    </location>
</feature>
<dbReference type="AlphaFoldDB" id="A0A2T0GWV1"/>
<protein>
    <recommendedName>
        <fullName evidence="4">A-factor biosynthesis hotdog domain-containing protein</fullName>
    </recommendedName>
</protein>
<evidence type="ECO:0000256" key="1">
    <source>
        <dbReference type="SAM" id="MobiDB-lite"/>
    </source>
</evidence>
<dbReference type="InParanoid" id="A0A2T0GWV1"/>
<dbReference type="Proteomes" id="UP000239352">
    <property type="component" value="Unassembled WGS sequence"/>
</dbReference>
<evidence type="ECO:0008006" key="4">
    <source>
        <dbReference type="Google" id="ProtNLM"/>
    </source>
</evidence>
<feature type="region of interest" description="Disordered" evidence="1">
    <location>
        <begin position="88"/>
        <end position="113"/>
    </location>
</feature>
<name>A0A2T0GWV1_ACTMO</name>
<comment type="caution">
    <text evidence="2">The sequence shown here is derived from an EMBL/GenBank/DDBJ whole genome shotgun (WGS) entry which is preliminary data.</text>
</comment>
<dbReference type="RefSeq" id="WP_106113617.1">
    <property type="nucleotide sequence ID" value="NZ_PVSR01000012.1"/>
</dbReference>
<proteinExistence type="predicted"/>
<keyword evidence="3" id="KW-1185">Reference proteome</keyword>
<organism evidence="2 3">
    <name type="scientific">Actinopolyspora mortivallis</name>
    <dbReference type="NCBI Taxonomy" id="33906"/>
    <lineage>
        <taxon>Bacteria</taxon>
        <taxon>Bacillati</taxon>
        <taxon>Actinomycetota</taxon>
        <taxon>Actinomycetes</taxon>
        <taxon>Actinopolysporales</taxon>
        <taxon>Actinopolysporaceae</taxon>
        <taxon>Actinopolyspora</taxon>
    </lineage>
</organism>
<feature type="region of interest" description="Disordered" evidence="1">
    <location>
        <begin position="148"/>
        <end position="173"/>
    </location>
</feature>
<evidence type="ECO:0000313" key="3">
    <source>
        <dbReference type="Proteomes" id="UP000239352"/>
    </source>
</evidence>
<dbReference type="EMBL" id="PVSR01000012">
    <property type="protein sequence ID" value="PRW63590.1"/>
    <property type="molecule type" value="Genomic_DNA"/>
</dbReference>
<reference evidence="2 3" key="1">
    <citation type="submission" date="2018-03" db="EMBL/GenBank/DDBJ databases">
        <title>Actinopolyspora mortivallis from Sahara, screening for active biomolecules.</title>
        <authorList>
            <person name="Selama O."/>
            <person name="Wellington E.M.H."/>
            <person name="Hacene H."/>
        </authorList>
    </citation>
    <scope>NUCLEOTIDE SEQUENCE [LARGE SCALE GENOMIC DNA]</scope>
    <source>
        <strain evidence="2 3">M5A</strain>
    </source>
</reference>
<accession>A0A2T0GWV1</accession>
<evidence type="ECO:0000313" key="2">
    <source>
        <dbReference type="EMBL" id="PRW63590.1"/>
    </source>
</evidence>
<sequence>MGTEIDETVYARIGVREPYFALRGVRFPSPGEAVCAVPVEQQPGEQAPLTISEAARHSAILGLCAAASGTRDGRRRYYLARRGSLDRLATRSRPTGPLSGQATGELRSERAATTTSTILTASEEPLFRLELEFAVFSAEAFERVFAHTRRGDEPPSPPSSPYTSPPEPEGVRLGTRSASATITPGLDACPGHFPGFPTLPIAMLGSSLERLGLLLLERFAPGPRRIPWHLELIHASRLIPAERDVKLRAEVDSHDERGPTLLLKALLEDEEIFSMRVGFAPAS</sequence>